<evidence type="ECO:0000256" key="7">
    <source>
        <dbReference type="SAM" id="Phobius"/>
    </source>
</evidence>
<evidence type="ECO:0000256" key="4">
    <source>
        <dbReference type="ARBA" id="ARBA00022692"/>
    </source>
</evidence>
<keyword evidence="5 7" id="KW-1133">Transmembrane helix</keyword>
<evidence type="ECO:0000313" key="9">
    <source>
        <dbReference type="Proteomes" id="UP001595445"/>
    </source>
</evidence>
<keyword evidence="9" id="KW-1185">Reference proteome</keyword>
<comment type="caution">
    <text evidence="8">The sequence shown here is derived from an EMBL/GenBank/DDBJ whole genome shotgun (WGS) entry which is preliminary data.</text>
</comment>
<dbReference type="Pfam" id="PF06965">
    <property type="entry name" value="Na_H_antiport_1"/>
    <property type="match status" value="1"/>
</dbReference>
<feature type="transmembrane region" description="Helical" evidence="7">
    <location>
        <begin position="326"/>
        <end position="346"/>
    </location>
</feature>
<feature type="transmembrane region" description="Helical" evidence="7">
    <location>
        <begin position="194"/>
        <end position="213"/>
    </location>
</feature>
<dbReference type="Proteomes" id="UP001595445">
    <property type="component" value="Unassembled WGS sequence"/>
</dbReference>
<evidence type="ECO:0000256" key="5">
    <source>
        <dbReference type="ARBA" id="ARBA00022989"/>
    </source>
</evidence>
<organism evidence="8 9">
    <name type="scientific">Tabrizicola soli</name>
    <dbReference type="NCBI Taxonomy" id="2185115"/>
    <lineage>
        <taxon>Bacteria</taxon>
        <taxon>Pseudomonadati</taxon>
        <taxon>Pseudomonadota</taxon>
        <taxon>Alphaproteobacteria</taxon>
        <taxon>Rhodobacterales</taxon>
        <taxon>Paracoccaceae</taxon>
        <taxon>Tabrizicola</taxon>
    </lineage>
</organism>
<comment type="subcellular location">
    <subcellularLocation>
        <location evidence="1">Cell inner membrane</location>
        <topology evidence="1">Multi-pass membrane protein</topology>
    </subcellularLocation>
</comment>
<gene>
    <name evidence="8" type="ORF">ACFOD6_05525</name>
</gene>
<proteinExistence type="predicted"/>
<protein>
    <recommendedName>
        <fullName evidence="2">Putative Na(+)/H(+) antiporter NhaA homolog</fullName>
    </recommendedName>
</protein>
<sequence>MAGPSPPQDQMYRVSAFVPRFARALLAGALVATLWVNLAPASYYDAVEWRIADLALPGWLAPFPVSLTPMNLLSEGLMALFLVFVGKELREALVVEQGALVGGRALLPLGLVLGGMTGTAGTWLIVSGLIETAGEAGFGTGWQVPLGTDVALCFLVGRRVFGPGHPALHLLLLLAIATDILALLVLGLTQHVAGLRPLWLVLPVLATLLAWRFHGRALPAGAAERARRAQRRLWPYLLAGAVSWIGVVAAGLPGALGLLPVILAITPADRSFGLFAEAEELLHDPMNRLAHALSWPLVGILFLFGLTRGGVDLGALAPTTLTTLAALAIGRPLGMLALGLGLAAALDLRLPQGLSLRDLLTIALIMGLGFTVPVLSLETALPGGAMQEAARLGIALSLLAGPLAILVARRRAGG</sequence>
<accession>A0ABV7DSG2</accession>
<dbReference type="PANTHER" id="PTHR30341">
    <property type="entry name" value="SODIUM ION/PROTON ANTIPORTER NHAA-RELATED"/>
    <property type="match status" value="1"/>
</dbReference>
<feature type="transmembrane region" description="Helical" evidence="7">
    <location>
        <begin position="106"/>
        <end position="130"/>
    </location>
</feature>
<dbReference type="EMBL" id="JBHRSM010000010">
    <property type="protein sequence ID" value="MFC3085504.1"/>
    <property type="molecule type" value="Genomic_DNA"/>
</dbReference>
<dbReference type="PANTHER" id="PTHR30341:SF0">
    <property type="entry name" value="NA(+)_H(+) ANTIPORTER NHAA"/>
    <property type="match status" value="1"/>
</dbReference>
<evidence type="ECO:0000256" key="1">
    <source>
        <dbReference type="ARBA" id="ARBA00004429"/>
    </source>
</evidence>
<dbReference type="Gene3D" id="1.20.1530.10">
    <property type="entry name" value="Na+/H+ antiporter like domain"/>
    <property type="match status" value="1"/>
</dbReference>
<feature type="transmembrane region" description="Helical" evidence="7">
    <location>
        <begin position="168"/>
        <end position="188"/>
    </location>
</feature>
<keyword evidence="6 7" id="KW-0472">Membrane</keyword>
<reference evidence="9" key="1">
    <citation type="journal article" date="2019" name="Int. J. Syst. Evol. Microbiol.">
        <title>The Global Catalogue of Microorganisms (GCM) 10K type strain sequencing project: providing services to taxonomists for standard genome sequencing and annotation.</title>
        <authorList>
            <consortium name="The Broad Institute Genomics Platform"/>
            <consortium name="The Broad Institute Genome Sequencing Center for Infectious Disease"/>
            <person name="Wu L."/>
            <person name="Ma J."/>
        </authorList>
    </citation>
    <scope>NUCLEOTIDE SEQUENCE [LARGE SCALE GENOMIC DNA]</scope>
    <source>
        <strain evidence="9">KCTC 62102</strain>
    </source>
</reference>
<feature type="transmembrane region" description="Helical" evidence="7">
    <location>
        <begin position="288"/>
        <end position="306"/>
    </location>
</feature>
<dbReference type="InterPro" id="IPR004670">
    <property type="entry name" value="NhaA"/>
</dbReference>
<feature type="transmembrane region" description="Helical" evidence="7">
    <location>
        <begin position="389"/>
        <end position="408"/>
    </location>
</feature>
<dbReference type="RefSeq" id="WP_197644175.1">
    <property type="nucleotide sequence ID" value="NZ_JAEACP010000011.1"/>
</dbReference>
<feature type="transmembrane region" description="Helical" evidence="7">
    <location>
        <begin position="358"/>
        <end position="377"/>
    </location>
</feature>
<keyword evidence="3" id="KW-1003">Cell membrane</keyword>
<feature type="transmembrane region" description="Helical" evidence="7">
    <location>
        <begin position="63"/>
        <end position="85"/>
    </location>
</feature>
<name>A0ABV7DSG2_9RHOB</name>
<feature type="transmembrane region" description="Helical" evidence="7">
    <location>
        <begin position="233"/>
        <end position="252"/>
    </location>
</feature>
<evidence type="ECO:0000256" key="3">
    <source>
        <dbReference type="ARBA" id="ARBA00022475"/>
    </source>
</evidence>
<evidence type="ECO:0000256" key="6">
    <source>
        <dbReference type="ARBA" id="ARBA00023136"/>
    </source>
</evidence>
<evidence type="ECO:0000313" key="8">
    <source>
        <dbReference type="EMBL" id="MFC3085504.1"/>
    </source>
</evidence>
<dbReference type="InterPro" id="IPR023171">
    <property type="entry name" value="Na/H_antiporter_dom_sf"/>
</dbReference>
<feature type="transmembrane region" description="Helical" evidence="7">
    <location>
        <begin position="21"/>
        <end position="43"/>
    </location>
</feature>
<keyword evidence="4 7" id="KW-0812">Transmembrane</keyword>
<evidence type="ECO:0000256" key="2">
    <source>
        <dbReference type="ARBA" id="ARBA00015550"/>
    </source>
</evidence>